<name>A0A1V1NU81_9BACT</name>
<sequence>MFIFFISNVYAGDPEAVSGIICSHMENSPSNTTTIDVEWSVANGYTGFYYYKFTQASEYTTYTFDEDNISGLPTNTNGQTVYDHPDTSDETYYFHVAAVWENEEEDLVFGPTTTYGPIIIDITPPDGNIDAPSSTTSRNVTLSFVSSDAINIYVSNVTYGGGAKLDLSANNPLAWELTENEGTKRVYVRFLDRADNPHDTFVDIDYYLNTNPMIAVSGPQYMAMNSSFSIPFEITDTEGGNLTVSVSSDNQALLSESGLSITGIGGISQGNEYTVTTAASEKFR</sequence>
<dbReference type="EMBL" id="ATBP01002199">
    <property type="protein sequence ID" value="ETR66147.1"/>
    <property type="molecule type" value="Genomic_DNA"/>
</dbReference>
<protein>
    <recommendedName>
        <fullName evidence="3">Fibronectin type-III domain-containing protein</fullName>
    </recommendedName>
</protein>
<accession>A0A1V1NU81</accession>
<proteinExistence type="predicted"/>
<evidence type="ECO:0008006" key="3">
    <source>
        <dbReference type="Google" id="ProtNLM"/>
    </source>
</evidence>
<dbReference type="Proteomes" id="UP000189670">
    <property type="component" value="Unassembled WGS sequence"/>
</dbReference>
<reference evidence="2" key="1">
    <citation type="submission" date="2012-11" db="EMBL/GenBank/DDBJ databases">
        <authorList>
            <person name="Lucero-Rivera Y.E."/>
            <person name="Tovar-Ramirez D."/>
        </authorList>
    </citation>
    <scope>NUCLEOTIDE SEQUENCE [LARGE SCALE GENOMIC DNA]</scope>
    <source>
        <strain evidence="2">Araruama</strain>
    </source>
</reference>
<evidence type="ECO:0000313" key="2">
    <source>
        <dbReference type="Proteomes" id="UP000189670"/>
    </source>
</evidence>
<gene>
    <name evidence="1" type="ORF">OMM_13182</name>
</gene>
<dbReference type="AlphaFoldDB" id="A0A1V1NU81"/>
<comment type="caution">
    <text evidence="1">The sequence shown here is derived from an EMBL/GenBank/DDBJ whole genome shotgun (WGS) entry which is preliminary data.</text>
</comment>
<organism evidence="1 2">
    <name type="scientific">Candidatus Magnetoglobus multicellularis str. Araruama</name>
    <dbReference type="NCBI Taxonomy" id="890399"/>
    <lineage>
        <taxon>Bacteria</taxon>
        <taxon>Pseudomonadati</taxon>
        <taxon>Thermodesulfobacteriota</taxon>
        <taxon>Desulfobacteria</taxon>
        <taxon>Desulfobacterales</taxon>
        <taxon>Desulfobacteraceae</taxon>
        <taxon>Candidatus Magnetoglobus</taxon>
    </lineage>
</organism>
<evidence type="ECO:0000313" key="1">
    <source>
        <dbReference type="EMBL" id="ETR66147.1"/>
    </source>
</evidence>